<dbReference type="RefSeq" id="WP_259039602.1">
    <property type="nucleotide sequence ID" value="NZ_JANUAR010000007.1"/>
</dbReference>
<proteinExistence type="predicted"/>
<feature type="transmembrane region" description="Helical" evidence="1">
    <location>
        <begin position="64"/>
        <end position="83"/>
    </location>
</feature>
<feature type="transmembrane region" description="Helical" evidence="1">
    <location>
        <begin position="33"/>
        <end position="52"/>
    </location>
</feature>
<dbReference type="AlphaFoldDB" id="A0A9X3A6M2"/>
<feature type="transmembrane region" description="Helical" evidence="1">
    <location>
        <begin position="89"/>
        <end position="107"/>
    </location>
</feature>
<sequence length="126" mass="13650">MDSFASLLLAGLWTAFKDWFSSLGAQYGVDPIIFGSISVGAIPFFWLSVAWLVRNLRQGRSPFLPVVATGLCVLSAYIYLFIAGENLPLWVYALVVALIGYSAYSTVQTVRAKTATTPAPDAPEDP</sequence>
<dbReference type="Proteomes" id="UP001155144">
    <property type="component" value="Unassembled WGS sequence"/>
</dbReference>
<name>A0A9X3A6M2_9BACT</name>
<keyword evidence="1" id="KW-1133">Transmembrane helix</keyword>
<organism evidence="2 3">
    <name type="scientific">Salinibacter ruber</name>
    <dbReference type="NCBI Taxonomy" id="146919"/>
    <lineage>
        <taxon>Bacteria</taxon>
        <taxon>Pseudomonadati</taxon>
        <taxon>Rhodothermota</taxon>
        <taxon>Rhodothermia</taxon>
        <taxon>Rhodothermales</taxon>
        <taxon>Salinibacteraceae</taxon>
        <taxon>Salinibacter</taxon>
    </lineage>
</organism>
<comment type="caution">
    <text evidence="2">The sequence shown here is derived from an EMBL/GenBank/DDBJ whole genome shotgun (WGS) entry which is preliminary data.</text>
</comment>
<evidence type="ECO:0000313" key="3">
    <source>
        <dbReference type="Proteomes" id="UP001155144"/>
    </source>
</evidence>
<keyword evidence="1" id="KW-0812">Transmembrane</keyword>
<keyword evidence="1" id="KW-0472">Membrane</keyword>
<evidence type="ECO:0000256" key="1">
    <source>
        <dbReference type="SAM" id="Phobius"/>
    </source>
</evidence>
<accession>A0A9X3A6M2</accession>
<evidence type="ECO:0000313" key="2">
    <source>
        <dbReference type="EMBL" id="MCS4119697.1"/>
    </source>
</evidence>
<gene>
    <name evidence="2" type="ORF">GGP45_000015</name>
</gene>
<protein>
    <submittedName>
        <fullName evidence="2">Uncharacterized protein</fullName>
    </submittedName>
</protein>
<reference evidence="2" key="1">
    <citation type="submission" date="2022-08" db="EMBL/GenBank/DDBJ databases">
        <title>Genomic Encyclopedia of Type Strains, Phase V (KMG-V): Genome sequencing to study the core and pangenomes of soil and plant-associated prokaryotes.</title>
        <authorList>
            <person name="Whitman W."/>
        </authorList>
    </citation>
    <scope>NUCLEOTIDE SEQUENCE</scope>
    <source>
        <strain evidence="2">SP3026</strain>
    </source>
</reference>
<dbReference type="EMBL" id="JANUBL010000001">
    <property type="protein sequence ID" value="MCS4119697.1"/>
    <property type="molecule type" value="Genomic_DNA"/>
</dbReference>